<dbReference type="Ensembl" id="ENSCSAVT00000002595.1">
    <property type="protein sequence ID" value="ENSCSAVP00000002554.1"/>
    <property type="gene ID" value="ENSCSAVG00000001506.1"/>
</dbReference>
<dbReference type="NCBIfam" id="TIGR00175">
    <property type="entry name" value="mito_nad_idh"/>
    <property type="match status" value="1"/>
</dbReference>
<sequence length="393" mass="43386">MALNRTATAFLKSNCFKMACRSASTMTTDLHPPSRQFALYGGRQTVTLIPGDGIGPEMSDAVRKIFLSAGVPVDFEEVDVTSDNFQSGSCEEALVSIQRNEVALTGNIETKVDELDFDQKSANVTLRTKLDLYANVIKVKSVPGIVTRHNNIDIRLIRENTEGEYSNLEHEGVPGVVESLKIITAENSLRIARFAFEYAQRNSRKKVTAVHKANIMKLSDGLFLQCCREVAREFPEVEFNDMIIDNTTMQMVSNPYQFDVMVMPNLYGNILGNVCCGLVGGPGVVAGANIGKKYRVFETATRNTGKSIAGLNIANPSAFIFSSSLMLKYIGLHKYASLINQALVDTLEKDQIHTADLGGCHTTSDVVDAVCRRVQTQAYKVRYDQTPHKQHGW</sequence>
<reference evidence="8" key="2">
    <citation type="submission" date="2025-08" db="UniProtKB">
        <authorList>
            <consortium name="Ensembl"/>
        </authorList>
    </citation>
    <scope>IDENTIFICATION</scope>
</reference>
<reference evidence="9" key="1">
    <citation type="submission" date="2003-08" db="EMBL/GenBank/DDBJ databases">
        <authorList>
            <person name="Birren B."/>
            <person name="Nusbaum C."/>
            <person name="Abebe A."/>
            <person name="Abouelleil A."/>
            <person name="Adekoya E."/>
            <person name="Ait-zahra M."/>
            <person name="Allen N."/>
            <person name="Allen T."/>
            <person name="An P."/>
            <person name="Anderson M."/>
            <person name="Anderson S."/>
            <person name="Arachchi H."/>
            <person name="Armbruster J."/>
            <person name="Bachantsang P."/>
            <person name="Baldwin J."/>
            <person name="Barry A."/>
            <person name="Bayul T."/>
            <person name="Blitshsteyn B."/>
            <person name="Bloom T."/>
            <person name="Blye J."/>
            <person name="Boguslavskiy L."/>
            <person name="Borowsky M."/>
            <person name="Boukhgalter B."/>
            <person name="Brunache A."/>
            <person name="Butler J."/>
            <person name="Calixte N."/>
            <person name="Calvo S."/>
            <person name="Camarata J."/>
            <person name="Campo K."/>
            <person name="Chang J."/>
            <person name="Cheshatsang Y."/>
            <person name="Citroen M."/>
            <person name="Collymore A."/>
            <person name="Considine T."/>
            <person name="Cook A."/>
            <person name="Cooke P."/>
            <person name="Corum B."/>
            <person name="Cuomo C."/>
            <person name="David R."/>
            <person name="Dawoe T."/>
            <person name="Degray S."/>
            <person name="Dodge S."/>
            <person name="Dooley K."/>
            <person name="Dorje P."/>
            <person name="Dorjee K."/>
            <person name="Dorris L."/>
            <person name="Duffey N."/>
            <person name="Dupes A."/>
            <person name="Elkins T."/>
            <person name="Engels R."/>
            <person name="Erickson J."/>
            <person name="Farina A."/>
            <person name="Faro S."/>
            <person name="Ferreira P."/>
            <person name="Fischer H."/>
            <person name="Fitzgerald M."/>
            <person name="Foley K."/>
            <person name="Gage D."/>
            <person name="Galagan J."/>
            <person name="Gearin G."/>
            <person name="Gnerre S."/>
            <person name="Gnirke A."/>
            <person name="Goyette A."/>
            <person name="Graham J."/>
            <person name="Grandbois E."/>
            <person name="Gyaltsen K."/>
            <person name="Hafez N."/>
            <person name="Hagopian D."/>
            <person name="Hagos B."/>
            <person name="Hall J."/>
            <person name="Hatcher B."/>
            <person name="Heller A."/>
            <person name="Higgins H."/>
            <person name="Honan T."/>
            <person name="Horn A."/>
            <person name="Houde N."/>
            <person name="Hughes L."/>
            <person name="Hulme W."/>
            <person name="Husby E."/>
            <person name="Iliev I."/>
            <person name="Jaffe D."/>
            <person name="Jones C."/>
            <person name="Kamal M."/>
            <person name="Kamat A."/>
            <person name="Kamvysselis M."/>
            <person name="Karlsson E."/>
            <person name="Kells C."/>
            <person name="Kieu A."/>
            <person name="Kisner P."/>
            <person name="Kodira C."/>
            <person name="Kulbokas E."/>
            <person name="Labutti K."/>
            <person name="Lama D."/>
            <person name="Landers T."/>
            <person name="Leger J."/>
            <person name="Levine S."/>
            <person name="Lewis D."/>
            <person name="Lewis T."/>
            <person name="Lindblad-toh K."/>
            <person name="Liu X."/>
            <person name="Lokyitsang T."/>
            <person name="Lokyitsang Y."/>
            <person name="Lucien O."/>
            <person name="Lui A."/>
            <person name="Ma L.J."/>
            <person name="Mabbitt R."/>
            <person name="Macdonald J."/>
            <person name="Maclean C."/>
            <person name="Major J."/>
            <person name="Manning J."/>
            <person name="Marabella R."/>
            <person name="Maru K."/>
            <person name="Matthews C."/>
            <person name="Mauceli E."/>
            <person name="Mccarthy M."/>
            <person name="Mcdonough S."/>
            <person name="Mcghee T."/>
            <person name="Meldrim J."/>
            <person name="Meneus L."/>
            <person name="Mesirov J."/>
            <person name="Mihalev A."/>
            <person name="Mihova T."/>
            <person name="Mikkelsen T."/>
            <person name="Mlenga V."/>
            <person name="Moru K."/>
            <person name="Mozes J."/>
            <person name="Mulrain L."/>
            <person name="Munson G."/>
            <person name="Naylor J."/>
            <person name="Newes C."/>
            <person name="Nguyen C."/>
            <person name="Nguyen N."/>
            <person name="Nguyen T."/>
            <person name="Nicol R."/>
            <person name="Nielsen C."/>
            <person name="Nizzari M."/>
            <person name="Norbu C."/>
            <person name="Norbu N."/>
            <person name="O'donnell P."/>
            <person name="Okoawo O."/>
            <person name="O'leary S."/>
            <person name="Omotosho B."/>
            <person name="O'neill K."/>
            <person name="Osman S."/>
            <person name="Parker S."/>
            <person name="Perrin D."/>
            <person name="Phunkhang P."/>
            <person name="Piqani B."/>
            <person name="Purcell S."/>
            <person name="Rachupka T."/>
            <person name="Ramasamy U."/>
            <person name="Rameau R."/>
            <person name="Ray V."/>
            <person name="Raymond C."/>
            <person name="Retta R."/>
            <person name="Richardson S."/>
            <person name="Rise C."/>
            <person name="Rodriguez J."/>
            <person name="Rogers J."/>
            <person name="Rogov P."/>
            <person name="Rutman M."/>
            <person name="Schupbach R."/>
            <person name="Seaman C."/>
            <person name="Settipalli S."/>
            <person name="Sharpe T."/>
            <person name="Sheridan J."/>
            <person name="Sherpa N."/>
            <person name="Shi J."/>
            <person name="Smirnov S."/>
            <person name="Smith C."/>
            <person name="Sougnez C."/>
            <person name="Spencer B."/>
            <person name="Stalker J."/>
            <person name="Stange-thomann N."/>
            <person name="Stavropoulos S."/>
            <person name="Stetson K."/>
            <person name="Stone C."/>
            <person name="Stone S."/>
            <person name="Stubbs M."/>
            <person name="Talamas J."/>
            <person name="Tchuinga P."/>
            <person name="Tenzing P."/>
            <person name="Tesfaye S."/>
            <person name="Theodore J."/>
            <person name="Thoulutsang Y."/>
            <person name="Topham K."/>
            <person name="Towey S."/>
            <person name="Tsamla T."/>
            <person name="Tsomo N."/>
            <person name="Vallee D."/>
            <person name="Vassiliev H."/>
            <person name="Venkataraman V."/>
            <person name="Vinson J."/>
            <person name="Vo A."/>
            <person name="Wade C."/>
            <person name="Wang S."/>
            <person name="Wangchuk T."/>
            <person name="Wangdi T."/>
            <person name="Whittaker C."/>
            <person name="Wilkinson J."/>
            <person name="Wu Y."/>
            <person name="Wyman D."/>
            <person name="Yadav S."/>
            <person name="Yang S."/>
            <person name="Yang X."/>
            <person name="Yeager S."/>
            <person name="Yee E."/>
            <person name="Young G."/>
            <person name="Zainoun J."/>
            <person name="Zembeck L."/>
            <person name="Zimmer A."/>
            <person name="Zody M."/>
            <person name="Lander E."/>
        </authorList>
    </citation>
    <scope>NUCLEOTIDE SEQUENCE [LARGE SCALE GENOMIC DNA]</scope>
</reference>
<dbReference type="InterPro" id="IPR024084">
    <property type="entry name" value="IsoPropMal-DH-like_dom"/>
</dbReference>
<dbReference type="SMART" id="SM01329">
    <property type="entry name" value="Iso_dh"/>
    <property type="match status" value="1"/>
</dbReference>
<protein>
    <recommendedName>
        <fullName evidence="7">Isopropylmalate dehydrogenase-like domain-containing protein</fullName>
    </recommendedName>
</protein>
<dbReference type="Gene3D" id="3.40.718.10">
    <property type="entry name" value="Isopropylmalate Dehydrogenase"/>
    <property type="match status" value="1"/>
</dbReference>
<keyword evidence="6" id="KW-0496">Mitochondrion</keyword>
<dbReference type="GO" id="GO:0006102">
    <property type="term" value="P:isocitrate metabolic process"/>
    <property type="evidence" value="ECO:0007669"/>
    <property type="project" value="TreeGrafter"/>
</dbReference>
<dbReference type="PANTHER" id="PTHR11835">
    <property type="entry name" value="DECARBOXYLATING DEHYDROGENASES-ISOCITRATE, ISOPROPYLMALATE, TARTRATE"/>
    <property type="match status" value="1"/>
</dbReference>
<evidence type="ECO:0000256" key="4">
    <source>
        <dbReference type="ARBA" id="ARBA00022532"/>
    </source>
</evidence>
<dbReference type="GO" id="GO:0005739">
    <property type="term" value="C:mitochondrion"/>
    <property type="evidence" value="ECO:0007669"/>
    <property type="project" value="UniProtKB-SubCell"/>
</dbReference>
<evidence type="ECO:0000256" key="3">
    <source>
        <dbReference type="ARBA" id="ARBA00011525"/>
    </source>
</evidence>
<name>H2YB56_CIOSA</name>
<dbReference type="InParanoid" id="H2YB56"/>
<dbReference type="HOGENOM" id="CLU_031953_0_1_1"/>
<keyword evidence="4" id="KW-0816">Tricarboxylic acid cycle</keyword>
<dbReference type="AlphaFoldDB" id="H2YB56"/>
<feature type="domain" description="Isopropylmalate dehydrogenase-like" evidence="7">
    <location>
        <begin position="45"/>
        <end position="370"/>
    </location>
</feature>
<dbReference type="SUPFAM" id="SSF53659">
    <property type="entry name" value="Isocitrate/Isopropylmalate dehydrogenase-like"/>
    <property type="match status" value="1"/>
</dbReference>
<dbReference type="FunCoup" id="H2YB56">
    <property type="interactions" value="196"/>
</dbReference>
<proteinExistence type="inferred from homology"/>
<reference evidence="8" key="3">
    <citation type="submission" date="2025-09" db="UniProtKB">
        <authorList>
            <consortium name="Ensembl"/>
        </authorList>
    </citation>
    <scope>IDENTIFICATION</scope>
</reference>
<keyword evidence="5" id="KW-0809">Transit peptide</keyword>
<comment type="subunit">
    <text evidence="3">Heterooligomer of subunits alpha (IDH3A), beta (IDH3B), and gamma (IDH3G) in the apparent ratio of 2:1:1. The heterodimer containing one IDH3A and one IDH3B subunit and the heterodimer containing one IDH3A and one IDH3G subunit assemble into a heterotetramer (which contains two subunits of IDH3A, one of IDH3B and one of IDH3G) and further into the heterooctamer.</text>
</comment>
<dbReference type="FunFam" id="3.40.718.10:FF:000001">
    <property type="entry name" value="Isocitrate dehydrogenase [NAD] subunit, mitochondrial"/>
    <property type="match status" value="1"/>
</dbReference>
<evidence type="ECO:0000313" key="8">
    <source>
        <dbReference type="Ensembl" id="ENSCSAVP00000002554.1"/>
    </source>
</evidence>
<evidence type="ECO:0000313" key="9">
    <source>
        <dbReference type="Proteomes" id="UP000007875"/>
    </source>
</evidence>
<dbReference type="GeneTree" id="ENSGT00950000182989"/>
<dbReference type="InterPro" id="IPR004434">
    <property type="entry name" value="Isocitrate_DH_NAD"/>
</dbReference>
<evidence type="ECO:0000256" key="6">
    <source>
        <dbReference type="ARBA" id="ARBA00023128"/>
    </source>
</evidence>
<evidence type="ECO:0000256" key="2">
    <source>
        <dbReference type="ARBA" id="ARBA00007769"/>
    </source>
</evidence>
<organism evidence="8 9">
    <name type="scientific">Ciona savignyi</name>
    <name type="common">Pacific transparent sea squirt</name>
    <dbReference type="NCBI Taxonomy" id="51511"/>
    <lineage>
        <taxon>Eukaryota</taxon>
        <taxon>Metazoa</taxon>
        <taxon>Chordata</taxon>
        <taxon>Tunicata</taxon>
        <taxon>Ascidiacea</taxon>
        <taxon>Phlebobranchia</taxon>
        <taxon>Cionidae</taxon>
        <taxon>Ciona</taxon>
    </lineage>
</organism>
<evidence type="ECO:0000256" key="5">
    <source>
        <dbReference type="ARBA" id="ARBA00022946"/>
    </source>
</evidence>
<dbReference type="Proteomes" id="UP000007875">
    <property type="component" value="Unassembled WGS sequence"/>
</dbReference>
<evidence type="ECO:0000259" key="7">
    <source>
        <dbReference type="SMART" id="SM01329"/>
    </source>
</evidence>
<dbReference type="Pfam" id="PF00180">
    <property type="entry name" value="Iso_dh"/>
    <property type="match status" value="1"/>
</dbReference>
<evidence type="ECO:0000256" key="1">
    <source>
        <dbReference type="ARBA" id="ARBA00004173"/>
    </source>
</evidence>
<dbReference type="OMA" id="PWSCDYY"/>
<dbReference type="STRING" id="51511.ENSCSAVP00000002554"/>
<dbReference type="eggNOG" id="KOG0784">
    <property type="taxonomic scope" value="Eukaryota"/>
</dbReference>
<dbReference type="PANTHER" id="PTHR11835:SF60">
    <property type="entry name" value="ISOCITRATE DEHYDROGENASE [NAD] SUBUNIT, MITOCHONDRIAL"/>
    <property type="match status" value="1"/>
</dbReference>
<comment type="subcellular location">
    <subcellularLocation>
        <location evidence="1">Mitochondrion</location>
    </subcellularLocation>
</comment>
<keyword evidence="9" id="KW-1185">Reference proteome</keyword>
<accession>H2YB56</accession>
<comment type="similarity">
    <text evidence="2">Belongs to the isocitrate and isopropylmalate dehydrogenases family.</text>
</comment>
<dbReference type="GO" id="GO:0006099">
    <property type="term" value="P:tricarboxylic acid cycle"/>
    <property type="evidence" value="ECO:0007669"/>
    <property type="project" value="UniProtKB-KW"/>
</dbReference>